<evidence type="ECO:0000256" key="5">
    <source>
        <dbReference type="ARBA" id="ARBA00022729"/>
    </source>
</evidence>
<dbReference type="PANTHER" id="PTHR34933:SF1">
    <property type="entry name" value="FLAGELLAR L-RING PROTEIN"/>
    <property type="match status" value="1"/>
</dbReference>
<comment type="subcellular location">
    <subcellularLocation>
        <location evidence="11">Cell outer membrane</location>
        <topology evidence="11">Lipid-anchor</topology>
    </subcellularLocation>
    <subcellularLocation>
        <location evidence="11">Bacterial flagellum basal body</location>
    </subcellularLocation>
    <subcellularLocation>
        <location evidence="2">Membrane</location>
        <topology evidence="2">Lipid-anchor</topology>
    </subcellularLocation>
</comment>
<evidence type="ECO:0000256" key="2">
    <source>
        <dbReference type="ARBA" id="ARBA00004635"/>
    </source>
</evidence>
<comment type="subunit">
    <text evidence="4 11">The basal body constitutes a major portion of the flagellar organelle and consists of four rings (L,P,S, and M) mounted on a central rod.</text>
</comment>
<comment type="function">
    <text evidence="1 11">Assembles around the rod to form the L-ring and probably protects the motor/basal body from shearing forces during rotation.</text>
</comment>
<keyword evidence="7" id="KW-0564">Palmitate</keyword>
<keyword evidence="14" id="KW-0282">Flagellum</keyword>
<protein>
    <recommendedName>
        <fullName evidence="11">Flagellar L-ring protein</fullName>
    </recommendedName>
    <alternativeName>
        <fullName evidence="11">Basal body L-ring protein</fullName>
    </alternativeName>
</protein>
<keyword evidence="14" id="KW-0966">Cell projection</keyword>
<dbReference type="GO" id="GO:0009427">
    <property type="term" value="C:bacterial-type flagellum basal body, distal rod, L ring"/>
    <property type="evidence" value="ECO:0007669"/>
    <property type="project" value="InterPro"/>
</dbReference>
<comment type="similarity">
    <text evidence="3 11">Belongs to the FlgH family.</text>
</comment>
<feature type="signal peptide" evidence="13">
    <location>
        <begin position="1"/>
        <end position="20"/>
    </location>
</feature>
<dbReference type="PANTHER" id="PTHR34933">
    <property type="entry name" value="FLAGELLAR L-RING PROTEIN"/>
    <property type="match status" value="1"/>
</dbReference>
<reference evidence="14 15" key="1">
    <citation type="submission" date="2019-02" db="EMBL/GenBank/DDBJ databases">
        <title>WGS of Pseudoxanthomonas species novum from clinical isolates.</title>
        <authorList>
            <person name="Bernier A.-M."/>
            <person name="Bernard K."/>
            <person name="Vachon A."/>
        </authorList>
    </citation>
    <scope>NUCLEOTIDE SEQUENCE [LARGE SCALE GENOMIC DNA]</scope>
    <source>
        <strain evidence="14 15">NML171200</strain>
    </source>
</reference>
<name>A0A4Q8LGQ4_9GAMM</name>
<proteinExistence type="inferred from homology"/>
<organism evidence="14 15">
    <name type="scientific">Pseudoxanthomonas winnipegensis</name>
    <dbReference type="NCBI Taxonomy" id="2480810"/>
    <lineage>
        <taxon>Bacteria</taxon>
        <taxon>Pseudomonadati</taxon>
        <taxon>Pseudomonadota</taxon>
        <taxon>Gammaproteobacteria</taxon>
        <taxon>Lysobacterales</taxon>
        <taxon>Lysobacteraceae</taxon>
        <taxon>Pseudoxanthomonas</taxon>
    </lineage>
</organism>
<evidence type="ECO:0000256" key="1">
    <source>
        <dbReference type="ARBA" id="ARBA00002591"/>
    </source>
</evidence>
<evidence type="ECO:0000256" key="12">
    <source>
        <dbReference type="SAM" id="MobiDB-lite"/>
    </source>
</evidence>
<accession>A0A4Q8LGQ4</accession>
<sequence length="257" mass="26717">MRVFLSIALASALGALTGCATVVGDVRPFSDQLAPQQGLDKNTLLGRSPGQYTQLPSPQPGYAQPAPGDGGGSIFATAADGSGNRGIRLFQDNKAREVGDLLTIVLVESTSAKSNAKTGISKNDSIAMGAPTLLGQSVTYNGKNILQAEVDAKRGFNGAGDTQQSNSLDGDITVTVVQRLGNGNLRVAGEKQVRLNQGDELVQVQGIVRVADIGPDNRITSDRVGDARIVYGGRGAVARSNAMGWLSRFFNSAAAPY</sequence>
<evidence type="ECO:0000256" key="13">
    <source>
        <dbReference type="SAM" id="SignalP"/>
    </source>
</evidence>
<dbReference type="GO" id="GO:0003774">
    <property type="term" value="F:cytoskeletal motor activity"/>
    <property type="evidence" value="ECO:0007669"/>
    <property type="project" value="InterPro"/>
</dbReference>
<evidence type="ECO:0000256" key="7">
    <source>
        <dbReference type="ARBA" id="ARBA00023139"/>
    </source>
</evidence>
<dbReference type="OrthoDB" id="9789463at2"/>
<dbReference type="Proteomes" id="UP000292627">
    <property type="component" value="Unassembled WGS sequence"/>
</dbReference>
<comment type="caution">
    <text evidence="14">The sequence shown here is derived from an EMBL/GenBank/DDBJ whole genome shotgun (WGS) entry which is preliminary data.</text>
</comment>
<dbReference type="AlphaFoldDB" id="A0A4Q8LGQ4"/>
<evidence type="ECO:0000313" key="14">
    <source>
        <dbReference type="EMBL" id="TAA28616.1"/>
    </source>
</evidence>
<evidence type="ECO:0000313" key="15">
    <source>
        <dbReference type="Proteomes" id="UP000292627"/>
    </source>
</evidence>
<dbReference type="GO" id="GO:0071973">
    <property type="term" value="P:bacterial-type flagellum-dependent cell motility"/>
    <property type="evidence" value="ECO:0007669"/>
    <property type="project" value="InterPro"/>
</dbReference>
<keyword evidence="8 11" id="KW-0975">Bacterial flagellum</keyword>
<keyword evidence="14" id="KW-0969">Cilium</keyword>
<evidence type="ECO:0000256" key="6">
    <source>
        <dbReference type="ARBA" id="ARBA00023136"/>
    </source>
</evidence>
<evidence type="ECO:0000256" key="10">
    <source>
        <dbReference type="ARBA" id="ARBA00023288"/>
    </source>
</evidence>
<dbReference type="PROSITE" id="PS51257">
    <property type="entry name" value="PROKAR_LIPOPROTEIN"/>
    <property type="match status" value="1"/>
</dbReference>
<dbReference type="PRINTS" id="PR01008">
    <property type="entry name" value="FLGLRINGFLGH"/>
</dbReference>
<dbReference type="RefSeq" id="WP_130550143.1">
    <property type="nucleotide sequence ID" value="NZ_SHMC01000001.1"/>
</dbReference>
<dbReference type="EMBL" id="SHMC01000001">
    <property type="protein sequence ID" value="TAA28616.1"/>
    <property type="molecule type" value="Genomic_DNA"/>
</dbReference>
<gene>
    <name evidence="11" type="primary">flgH</name>
    <name evidence="14" type="ORF">EA660_03285</name>
</gene>
<dbReference type="GO" id="GO:0009279">
    <property type="term" value="C:cell outer membrane"/>
    <property type="evidence" value="ECO:0007669"/>
    <property type="project" value="UniProtKB-SubCell"/>
</dbReference>
<keyword evidence="6 11" id="KW-0472">Membrane</keyword>
<dbReference type="Pfam" id="PF02107">
    <property type="entry name" value="FlgH"/>
    <property type="match status" value="1"/>
</dbReference>
<evidence type="ECO:0000256" key="4">
    <source>
        <dbReference type="ARBA" id="ARBA00011439"/>
    </source>
</evidence>
<evidence type="ECO:0000256" key="9">
    <source>
        <dbReference type="ARBA" id="ARBA00023237"/>
    </source>
</evidence>
<feature type="chain" id="PRO_5020995877" description="Flagellar L-ring protein" evidence="13">
    <location>
        <begin position="21"/>
        <end position="257"/>
    </location>
</feature>
<keyword evidence="10 11" id="KW-0449">Lipoprotein</keyword>
<keyword evidence="9 11" id="KW-0998">Cell outer membrane</keyword>
<dbReference type="HAMAP" id="MF_00415">
    <property type="entry name" value="FlgH"/>
    <property type="match status" value="1"/>
</dbReference>
<dbReference type="InterPro" id="IPR000527">
    <property type="entry name" value="Flag_Lring"/>
</dbReference>
<evidence type="ECO:0000256" key="8">
    <source>
        <dbReference type="ARBA" id="ARBA00023143"/>
    </source>
</evidence>
<evidence type="ECO:0000256" key="11">
    <source>
        <dbReference type="HAMAP-Rule" id="MF_00415"/>
    </source>
</evidence>
<evidence type="ECO:0000256" key="3">
    <source>
        <dbReference type="ARBA" id="ARBA00006929"/>
    </source>
</evidence>
<feature type="region of interest" description="Disordered" evidence="12">
    <location>
        <begin position="40"/>
        <end position="77"/>
    </location>
</feature>
<keyword evidence="5 11" id="KW-0732">Signal</keyword>